<reference evidence="1" key="1">
    <citation type="journal article" date="2023" name="Mol. Biol. Evol.">
        <title>Third-Generation Sequencing Reveals the Adaptive Role of the Epigenome in Three Deep-Sea Polychaetes.</title>
        <authorList>
            <person name="Perez M."/>
            <person name="Aroh O."/>
            <person name="Sun Y."/>
            <person name="Lan Y."/>
            <person name="Juniper S.K."/>
            <person name="Young C.R."/>
            <person name="Angers B."/>
            <person name="Qian P.Y."/>
        </authorList>
    </citation>
    <scope>NUCLEOTIDE SEQUENCE</scope>
    <source>
        <strain evidence="1">R07B-5</strain>
    </source>
</reference>
<sequence length="69" mass="7709">MVPLLIQVHSSDWGLWSLCSYRSTPVIRSMVPLLIQVHSSDWGLRSLCSYKSTPVIRVYGPSAHTGPLQ</sequence>
<comment type="caution">
    <text evidence="1">The sequence shown here is derived from an EMBL/GenBank/DDBJ whole genome shotgun (WGS) entry which is preliminary data.</text>
</comment>
<protein>
    <submittedName>
        <fullName evidence="1">Uncharacterized protein</fullName>
    </submittedName>
</protein>
<proteinExistence type="predicted"/>
<dbReference type="AlphaFoldDB" id="A0AAD9ULD3"/>
<name>A0AAD9ULD3_RIDPI</name>
<keyword evidence="2" id="KW-1185">Reference proteome</keyword>
<accession>A0AAD9ULD3</accession>
<dbReference type="Proteomes" id="UP001209878">
    <property type="component" value="Unassembled WGS sequence"/>
</dbReference>
<dbReference type="EMBL" id="JAODUO010000007">
    <property type="protein sequence ID" value="KAK2193748.1"/>
    <property type="molecule type" value="Genomic_DNA"/>
</dbReference>
<gene>
    <name evidence="1" type="ORF">NP493_7g08000</name>
</gene>
<evidence type="ECO:0000313" key="1">
    <source>
        <dbReference type="EMBL" id="KAK2193748.1"/>
    </source>
</evidence>
<evidence type="ECO:0000313" key="2">
    <source>
        <dbReference type="Proteomes" id="UP001209878"/>
    </source>
</evidence>
<organism evidence="1 2">
    <name type="scientific">Ridgeia piscesae</name>
    <name type="common">Tubeworm</name>
    <dbReference type="NCBI Taxonomy" id="27915"/>
    <lineage>
        <taxon>Eukaryota</taxon>
        <taxon>Metazoa</taxon>
        <taxon>Spiralia</taxon>
        <taxon>Lophotrochozoa</taxon>
        <taxon>Annelida</taxon>
        <taxon>Polychaeta</taxon>
        <taxon>Sedentaria</taxon>
        <taxon>Canalipalpata</taxon>
        <taxon>Sabellida</taxon>
        <taxon>Siboglinidae</taxon>
        <taxon>Ridgeia</taxon>
    </lineage>
</organism>